<protein>
    <submittedName>
        <fullName evidence="2">Uncharacterized protein</fullName>
    </submittedName>
</protein>
<dbReference type="RefSeq" id="XP_033689825.1">
    <property type="nucleotide sequence ID" value="XM_033819899.1"/>
</dbReference>
<dbReference type="Proteomes" id="UP000800094">
    <property type="component" value="Unassembled WGS sequence"/>
</dbReference>
<dbReference type="AlphaFoldDB" id="A0A6A6IW94"/>
<dbReference type="GeneID" id="54573229"/>
<keyword evidence="3" id="KW-1185">Reference proteome</keyword>
<name>A0A6A6IW94_9PLEO</name>
<proteinExistence type="predicted"/>
<reference evidence="2" key="1">
    <citation type="journal article" date="2020" name="Stud. Mycol.">
        <title>101 Dothideomycetes genomes: a test case for predicting lifestyles and emergence of pathogens.</title>
        <authorList>
            <person name="Haridas S."/>
            <person name="Albert R."/>
            <person name="Binder M."/>
            <person name="Bloem J."/>
            <person name="Labutti K."/>
            <person name="Salamov A."/>
            <person name="Andreopoulos B."/>
            <person name="Baker S."/>
            <person name="Barry K."/>
            <person name="Bills G."/>
            <person name="Bluhm B."/>
            <person name="Cannon C."/>
            <person name="Castanera R."/>
            <person name="Culley D."/>
            <person name="Daum C."/>
            <person name="Ezra D."/>
            <person name="Gonzalez J."/>
            <person name="Henrissat B."/>
            <person name="Kuo A."/>
            <person name="Liang C."/>
            <person name="Lipzen A."/>
            <person name="Lutzoni F."/>
            <person name="Magnuson J."/>
            <person name="Mondo S."/>
            <person name="Nolan M."/>
            <person name="Ohm R."/>
            <person name="Pangilinan J."/>
            <person name="Park H.-J."/>
            <person name="Ramirez L."/>
            <person name="Alfaro M."/>
            <person name="Sun H."/>
            <person name="Tritt A."/>
            <person name="Yoshinaga Y."/>
            <person name="Zwiers L.-H."/>
            <person name="Turgeon B."/>
            <person name="Goodwin S."/>
            <person name="Spatafora J."/>
            <person name="Crous P."/>
            <person name="Grigoriev I."/>
        </authorList>
    </citation>
    <scope>NUCLEOTIDE SEQUENCE</scope>
    <source>
        <strain evidence="2">CBS 122368</strain>
    </source>
</reference>
<feature type="compositionally biased region" description="Low complexity" evidence="1">
    <location>
        <begin position="46"/>
        <end position="64"/>
    </location>
</feature>
<organism evidence="2 3">
    <name type="scientific">Trematosphaeria pertusa</name>
    <dbReference type="NCBI Taxonomy" id="390896"/>
    <lineage>
        <taxon>Eukaryota</taxon>
        <taxon>Fungi</taxon>
        <taxon>Dikarya</taxon>
        <taxon>Ascomycota</taxon>
        <taxon>Pezizomycotina</taxon>
        <taxon>Dothideomycetes</taxon>
        <taxon>Pleosporomycetidae</taxon>
        <taxon>Pleosporales</taxon>
        <taxon>Massarineae</taxon>
        <taxon>Trematosphaeriaceae</taxon>
        <taxon>Trematosphaeria</taxon>
    </lineage>
</organism>
<sequence length="120" mass="13086">MPTADYKTLGLPQVETPPKHPTCLQDIRPAPPTTPVPSRHDIAPVPQSRRAPQRPQQPQLLPAHHSNRPVSLQRRTVRAGRTVGKWSRTAGVETAPLIRIPIASANGNITVPAPHLHTIV</sequence>
<dbReference type="EMBL" id="ML987190">
    <property type="protein sequence ID" value="KAF2254821.1"/>
    <property type="molecule type" value="Genomic_DNA"/>
</dbReference>
<evidence type="ECO:0000313" key="3">
    <source>
        <dbReference type="Proteomes" id="UP000800094"/>
    </source>
</evidence>
<evidence type="ECO:0000313" key="2">
    <source>
        <dbReference type="EMBL" id="KAF2254821.1"/>
    </source>
</evidence>
<gene>
    <name evidence="2" type="ORF">BU26DRAFT_145940</name>
</gene>
<evidence type="ECO:0000256" key="1">
    <source>
        <dbReference type="SAM" id="MobiDB-lite"/>
    </source>
</evidence>
<feature type="region of interest" description="Disordered" evidence="1">
    <location>
        <begin position="1"/>
        <end position="83"/>
    </location>
</feature>
<accession>A0A6A6IW94</accession>